<dbReference type="EMBL" id="GGFM01008532">
    <property type="protein sequence ID" value="MBW29283.1"/>
    <property type="molecule type" value="Transcribed_RNA"/>
</dbReference>
<keyword evidence="1" id="KW-1133">Transmembrane helix</keyword>
<dbReference type="AlphaFoldDB" id="A0A2M3ZLA6"/>
<feature type="signal peptide" evidence="2">
    <location>
        <begin position="1"/>
        <end position="25"/>
    </location>
</feature>
<reference evidence="3" key="1">
    <citation type="submission" date="2018-01" db="EMBL/GenBank/DDBJ databases">
        <title>An insight into the sialome of Amazonian anophelines.</title>
        <authorList>
            <person name="Ribeiro J.M."/>
            <person name="Scarpassa V."/>
            <person name="Calvo E."/>
        </authorList>
    </citation>
    <scope>NUCLEOTIDE SEQUENCE</scope>
    <source>
        <tissue evidence="3">Salivary glands</tissue>
    </source>
</reference>
<keyword evidence="1" id="KW-0812">Transmembrane</keyword>
<feature type="chain" id="PRO_5014901892" description="Secreted peptide" evidence="2">
    <location>
        <begin position="26"/>
        <end position="281"/>
    </location>
</feature>
<evidence type="ECO:0008006" key="4">
    <source>
        <dbReference type="Google" id="ProtNLM"/>
    </source>
</evidence>
<protein>
    <recommendedName>
        <fullName evidence="4">Secreted peptide</fullName>
    </recommendedName>
</protein>
<keyword evidence="2" id="KW-0732">Signal</keyword>
<organism evidence="3">
    <name type="scientific">Anopheles braziliensis</name>
    <dbReference type="NCBI Taxonomy" id="58242"/>
    <lineage>
        <taxon>Eukaryota</taxon>
        <taxon>Metazoa</taxon>
        <taxon>Ecdysozoa</taxon>
        <taxon>Arthropoda</taxon>
        <taxon>Hexapoda</taxon>
        <taxon>Insecta</taxon>
        <taxon>Pterygota</taxon>
        <taxon>Neoptera</taxon>
        <taxon>Endopterygota</taxon>
        <taxon>Diptera</taxon>
        <taxon>Nematocera</taxon>
        <taxon>Culicoidea</taxon>
        <taxon>Culicidae</taxon>
        <taxon>Anophelinae</taxon>
        <taxon>Anopheles</taxon>
    </lineage>
</organism>
<name>A0A2M3ZLA6_9DIPT</name>
<evidence type="ECO:0000256" key="1">
    <source>
        <dbReference type="SAM" id="Phobius"/>
    </source>
</evidence>
<proteinExistence type="predicted"/>
<accession>A0A2M3ZLA6</accession>
<evidence type="ECO:0000313" key="3">
    <source>
        <dbReference type="EMBL" id="MBW29283.1"/>
    </source>
</evidence>
<keyword evidence="1" id="KW-0472">Membrane</keyword>
<evidence type="ECO:0000256" key="2">
    <source>
        <dbReference type="SAM" id="SignalP"/>
    </source>
</evidence>
<sequence>MKRRESENIASAILLWVLWLGPFDAQNQMIITVTIEYLDRGSGIAARTEVNVGETLAQASALIAGQKHFRVWTKLLHQLLEVGLRHRFRQIRDTDGACIVTATHRSTESALRLALLDVRRHILAGFVGGRRFRLSWSSRFHWFIVRGTLVRTLHGPMLALADTTLGNVLHGIQRTLYLLLLLLVRHELHEDVFRYHRRLWIRARPVGHRVTELLQILPAGHTLRHHHLADLVRAHNLHLLVVIVVLVLGHNLLTVFNHLGGRWQRIWIRFDIIGPGGLDIV</sequence>
<feature type="transmembrane region" description="Helical" evidence="1">
    <location>
        <begin position="237"/>
        <end position="259"/>
    </location>
</feature>